<evidence type="ECO:0000313" key="7">
    <source>
        <dbReference type="EMBL" id="UOR11608.1"/>
    </source>
</evidence>
<accession>A0ABY4HB39</accession>
<dbReference type="Pfam" id="PF06803">
    <property type="entry name" value="DUF1232"/>
    <property type="match status" value="1"/>
</dbReference>
<sequence length="142" mass="16356">MKKSEESKARKLFEKTKQRAGTLIQNPAKTKQIIEQAQEKSEERQGPLSKVWNELQLMFQMVRDWVKGDYQKAPKGSIVAIFGGVLYFVMPLDAIPDFIPVAGLIDDVYIINLVIKQVNSDLQTYKRWLAKEPNKKHQPLNN</sequence>
<keyword evidence="3" id="KW-1133">Transmembrane helix</keyword>
<feature type="compositionally biased region" description="Basic and acidic residues" evidence="5">
    <location>
        <begin position="1"/>
        <end position="17"/>
    </location>
</feature>
<organism evidence="7 8">
    <name type="scientific">Halobacillus amylolyticus</name>
    <dbReference type="NCBI Taxonomy" id="2932259"/>
    <lineage>
        <taxon>Bacteria</taxon>
        <taxon>Bacillati</taxon>
        <taxon>Bacillota</taxon>
        <taxon>Bacilli</taxon>
        <taxon>Bacillales</taxon>
        <taxon>Bacillaceae</taxon>
        <taxon>Halobacillus</taxon>
    </lineage>
</organism>
<dbReference type="Proteomes" id="UP000830326">
    <property type="component" value="Chromosome"/>
</dbReference>
<feature type="region of interest" description="Disordered" evidence="5">
    <location>
        <begin position="1"/>
        <end position="22"/>
    </location>
</feature>
<reference evidence="7" key="1">
    <citation type="submission" date="2022-04" db="EMBL/GenBank/DDBJ databases">
        <title>Halobacillus sp. isolated from saltern.</title>
        <authorList>
            <person name="Won M."/>
            <person name="Lee C.-M."/>
            <person name="Woen H.-Y."/>
            <person name="Kwon S.-W."/>
        </authorList>
    </citation>
    <scope>NUCLEOTIDE SEQUENCE</scope>
    <source>
        <strain evidence="7">SSHM10-5</strain>
    </source>
</reference>
<evidence type="ECO:0000313" key="8">
    <source>
        <dbReference type="Proteomes" id="UP000830326"/>
    </source>
</evidence>
<evidence type="ECO:0000256" key="1">
    <source>
        <dbReference type="ARBA" id="ARBA00004127"/>
    </source>
</evidence>
<evidence type="ECO:0000256" key="3">
    <source>
        <dbReference type="ARBA" id="ARBA00022989"/>
    </source>
</evidence>
<evidence type="ECO:0000256" key="4">
    <source>
        <dbReference type="ARBA" id="ARBA00023136"/>
    </source>
</evidence>
<gene>
    <name evidence="7" type="ORF">MUO15_18840</name>
</gene>
<dbReference type="InterPro" id="IPR010652">
    <property type="entry name" value="DUF1232"/>
</dbReference>
<name>A0ABY4HB39_9BACI</name>
<keyword evidence="8" id="KW-1185">Reference proteome</keyword>
<dbReference type="EMBL" id="CP095075">
    <property type="protein sequence ID" value="UOR11608.1"/>
    <property type="molecule type" value="Genomic_DNA"/>
</dbReference>
<feature type="domain" description="DUF1232" evidence="6">
    <location>
        <begin position="78"/>
        <end position="111"/>
    </location>
</feature>
<keyword evidence="4" id="KW-0472">Membrane</keyword>
<dbReference type="RefSeq" id="WP_245031740.1">
    <property type="nucleotide sequence ID" value="NZ_CP095075.1"/>
</dbReference>
<evidence type="ECO:0000256" key="2">
    <source>
        <dbReference type="ARBA" id="ARBA00022692"/>
    </source>
</evidence>
<evidence type="ECO:0000259" key="6">
    <source>
        <dbReference type="Pfam" id="PF06803"/>
    </source>
</evidence>
<comment type="subcellular location">
    <subcellularLocation>
        <location evidence="1">Endomembrane system</location>
        <topology evidence="1">Multi-pass membrane protein</topology>
    </subcellularLocation>
</comment>
<protein>
    <submittedName>
        <fullName evidence="7">YkvA family protein</fullName>
    </submittedName>
</protein>
<evidence type="ECO:0000256" key="5">
    <source>
        <dbReference type="SAM" id="MobiDB-lite"/>
    </source>
</evidence>
<keyword evidence="2" id="KW-0812">Transmembrane</keyword>
<proteinExistence type="predicted"/>